<dbReference type="Gene3D" id="1.10.10.10">
    <property type="entry name" value="Winged helix-like DNA-binding domain superfamily/Winged helix DNA-binding domain"/>
    <property type="match status" value="1"/>
</dbReference>
<dbReference type="SUPFAM" id="SSF64288">
    <property type="entry name" value="Chorismate lyase-like"/>
    <property type="match status" value="1"/>
</dbReference>
<name>A0ABZ2SJA0_9ENTE</name>
<evidence type="ECO:0000256" key="3">
    <source>
        <dbReference type="ARBA" id="ARBA00023163"/>
    </source>
</evidence>
<organism evidence="5 6">
    <name type="scientific">Candidatus Enterococcus lowellii</name>
    <dbReference type="NCBI Taxonomy" id="2230877"/>
    <lineage>
        <taxon>Bacteria</taxon>
        <taxon>Bacillati</taxon>
        <taxon>Bacillota</taxon>
        <taxon>Bacilli</taxon>
        <taxon>Lactobacillales</taxon>
        <taxon>Enterococcaceae</taxon>
        <taxon>Enterococcus</taxon>
    </lineage>
</organism>
<dbReference type="InterPro" id="IPR036390">
    <property type="entry name" value="WH_DNA-bd_sf"/>
</dbReference>
<dbReference type="SUPFAM" id="SSF46785">
    <property type="entry name" value="Winged helix' DNA-binding domain"/>
    <property type="match status" value="1"/>
</dbReference>
<gene>
    <name evidence="5" type="ORF">DOK78_000140</name>
</gene>
<dbReference type="CDD" id="cd07377">
    <property type="entry name" value="WHTH_GntR"/>
    <property type="match status" value="1"/>
</dbReference>
<dbReference type="PANTHER" id="PTHR44846:SF5">
    <property type="entry name" value="HTH-TYPE TRANSCRIPTIONAL REGULATOR GMUR"/>
    <property type="match status" value="1"/>
</dbReference>
<dbReference type="InterPro" id="IPR036388">
    <property type="entry name" value="WH-like_DNA-bd_sf"/>
</dbReference>
<accession>A0ABZ2SJA0</accession>
<keyword evidence="1" id="KW-0805">Transcription regulation</keyword>
<dbReference type="EMBL" id="CP147251">
    <property type="protein sequence ID" value="WYJ75565.1"/>
    <property type="molecule type" value="Genomic_DNA"/>
</dbReference>
<evidence type="ECO:0000313" key="5">
    <source>
        <dbReference type="EMBL" id="WYJ75565.1"/>
    </source>
</evidence>
<evidence type="ECO:0000256" key="2">
    <source>
        <dbReference type="ARBA" id="ARBA00023125"/>
    </source>
</evidence>
<sequence>MYFAFISCLFHLKIEEMKRIMYTQIEVNDVLKYEEIANVLRERIKSQIYPPDSFLPNQVQLVEEFSVSRMTIKKAINILTMEGLVYAQRGSGTKVLNHPFVNRDTSILSNYQGLSTEMMREHRSLESQVIEFKVDFPDKNIQERLMIDAEQPIYKIIRLRILDGEPFILEYTYMPVNLVPGLKKIHAANSIYSYVKDELGIKFAGAYRTIMADISSEFDQQYLQCKKTDPVLEIQQIIYLNNGQPLEFSCSRNRYDVRAYSYLDVKE</sequence>
<dbReference type="InterPro" id="IPR011663">
    <property type="entry name" value="UTRA"/>
</dbReference>
<dbReference type="InterPro" id="IPR050679">
    <property type="entry name" value="Bact_HTH_transcr_reg"/>
</dbReference>
<evidence type="ECO:0000313" key="6">
    <source>
        <dbReference type="Proteomes" id="UP000664701"/>
    </source>
</evidence>
<dbReference type="InterPro" id="IPR028978">
    <property type="entry name" value="Chorismate_lyase_/UTRA_dom_sf"/>
</dbReference>
<dbReference type="Pfam" id="PF00392">
    <property type="entry name" value="GntR"/>
    <property type="match status" value="1"/>
</dbReference>
<dbReference type="Proteomes" id="UP000664701">
    <property type="component" value="Chromosome"/>
</dbReference>
<keyword evidence="3" id="KW-0804">Transcription</keyword>
<reference evidence="5 6" key="1">
    <citation type="submission" date="2021-03" db="EMBL/GenBank/DDBJ databases">
        <authorList>
            <person name="Gilmore M.S."/>
            <person name="Schwartzman J."/>
            <person name="Van Tyne D."/>
            <person name="Martin M."/>
            <person name="Earl A.M."/>
            <person name="Manson A.L."/>
            <person name="Straub T."/>
            <person name="Salamzade R."/>
            <person name="Saavedra J."/>
            <person name="Lebreton F."/>
            <person name="Prichula J."/>
            <person name="Schaufler K."/>
            <person name="Gaca A."/>
            <person name="Sgardioli B."/>
            <person name="Wagenaar J."/>
            <person name="Strong T."/>
        </authorList>
    </citation>
    <scope>NUCLEOTIDE SEQUENCE [LARGE SCALE GENOMIC DNA]</scope>
    <source>
        <strain evidence="5 6">DIV2402</strain>
    </source>
</reference>
<keyword evidence="2" id="KW-0238">DNA-binding</keyword>
<dbReference type="InterPro" id="IPR000524">
    <property type="entry name" value="Tscrpt_reg_HTH_GntR"/>
</dbReference>
<feature type="domain" description="HTH gntR-type" evidence="4">
    <location>
        <begin position="30"/>
        <end position="98"/>
    </location>
</feature>
<dbReference type="SMART" id="SM00866">
    <property type="entry name" value="UTRA"/>
    <property type="match status" value="1"/>
</dbReference>
<proteinExistence type="predicted"/>
<dbReference type="PANTHER" id="PTHR44846">
    <property type="entry name" value="MANNOSYL-D-GLYCERATE TRANSPORT/METABOLISM SYSTEM REPRESSOR MNGR-RELATED"/>
    <property type="match status" value="1"/>
</dbReference>
<evidence type="ECO:0000256" key="1">
    <source>
        <dbReference type="ARBA" id="ARBA00023015"/>
    </source>
</evidence>
<dbReference type="SMART" id="SM00345">
    <property type="entry name" value="HTH_GNTR"/>
    <property type="match status" value="1"/>
</dbReference>
<evidence type="ECO:0000259" key="4">
    <source>
        <dbReference type="PROSITE" id="PS50949"/>
    </source>
</evidence>
<keyword evidence="6" id="KW-1185">Reference proteome</keyword>
<reference evidence="5 6" key="2">
    <citation type="submission" date="2024-03" db="EMBL/GenBank/DDBJ databases">
        <title>The Genome Sequence of Enterococcus sp. DIV2402.</title>
        <authorList>
            <consortium name="The Broad Institute Genomics Platform"/>
            <consortium name="The Broad Institute Microbial Omics Core"/>
            <consortium name="The Broad Institute Genomic Center for Infectious Diseases"/>
            <person name="Earl A."/>
            <person name="Manson A."/>
            <person name="Gilmore M."/>
            <person name="Schwartman J."/>
            <person name="Shea T."/>
            <person name="Abouelleil A."/>
            <person name="Cao P."/>
            <person name="Chapman S."/>
            <person name="Cusick C."/>
            <person name="Young S."/>
            <person name="Neafsey D."/>
            <person name="Nusbaum C."/>
            <person name="Birren B."/>
        </authorList>
    </citation>
    <scope>NUCLEOTIDE SEQUENCE [LARGE SCALE GENOMIC DNA]</scope>
    <source>
        <strain evidence="5 6">DIV2402</strain>
    </source>
</reference>
<dbReference type="Gene3D" id="3.40.1410.10">
    <property type="entry name" value="Chorismate lyase-like"/>
    <property type="match status" value="1"/>
</dbReference>
<protein>
    <submittedName>
        <fullName evidence="5">GntR family transcriptional regulator</fullName>
    </submittedName>
</protein>
<dbReference type="PROSITE" id="PS50949">
    <property type="entry name" value="HTH_GNTR"/>
    <property type="match status" value="1"/>
</dbReference>
<dbReference type="PRINTS" id="PR00035">
    <property type="entry name" value="HTHGNTR"/>
</dbReference>
<dbReference type="Pfam" id="PF07702">
    <property type="entry name" value="UTRA"/>
    <property type="match status" value="1"/>
</dbReference>